<dbReference type="AlphaFoldDB" id="A0A8T5V0U5"/>
<proteinExistence type="predicted"/>
<dbReference type="Proteomes" id="UP000551709">
    <property type="component" value="Chromosome"/>
</dbReference>
<feature type="transmembrane region" description="Helical" evidence="2">
    <location>
        <begin position="97"/>
        <end position="114"/>
    </location>
</feature>
<gene>
    <name evidence="3" type="ORF">HAP41_0000046265</name>
</gene>
<evidence type="ECO:0000313" key="4">
    <source>
        <dbReference type="Proteomes" id="UP000551709"/>
    </source>
</evidence>
<keyword evidence="2" id="KW-1133">Transmembrane helix</keyword>
<keyword evidence="2" id="KW-0812">Transmembrane</keyword>
<feature type="compositionally biased region" description="Pro residues" evidence="1">
    <location>
        <begin position="657"/>
        <end position="673"/>
    </location>
</feature>
<feature type="transmembrane region" description="Helical" evidence="2">
    <location>
        <begin position="306"/>
        <end position="332"/>
    </location>
</feature>
<feature type="transmembrane region" description="Helical" evidence="2">
    <location>
        <begin position="61"/>
        <end position="85"/>
    </location>
</feature>
<name>A0A8T5V0U5_9BRAD</name>
<evidence type="ECO:0000313" key="3">
    <source>
        <dbReference type="EMBL" id="UPT87452.1"/>
    </source>
</evidence>
<organism evidence="3 4">
    <name type="scientific">Bradyrhizobium barranii subsp. apii</name>
    <dbReference type="NCBI Taxonomy" id="2819348"/>
    <lineage>
        <taxon>Bacteria</taxon>
        <taxon>Pseudomonadati</taxon>
        <taxon>Pseudomonadota</taxon>
        <taxon>Alphaproteobacteria</taxon>
        <taxon>Hyphomicrobiales</taxon>
        <taxon>Nitrobacteraceae</taxon>
        <taxon>Bradyrhizobium</taxon>
        <taxon>Bradyrhizobium barranii</taxon>
    </lineage>
</organism>
<dbReference type="EMBL" id="CP096255">
    <property type="protein sequence ID" value="UPT87452.1"/>
    <property type="molecule type" value="Genomic_DNA"/>
</dbReference>
<sequence>MFSWIWNNLHWLEALGFGAIIVGVCCWSRFDEPSYNGTAEYFTRYKPRFSTSRRRYARAKLGYECAILIVFVVFSAAPELFYALLPDNVPKPSETTLPLGIALIMVAFQTIPRLNEGERRIRGILHSVARIPESIRRTVAQLRGSSFNCSPGAVACQTRKLNMQIGKGAPQPALLSKLIFEDDLLHIWYSIGCVLSALSENNQTNTGIDPLFYETYKDELDSVCDRHIALAPPVRKYFAELLRTNSSPDVVPDPAVFREVKNLRDRLYTFVACGIRSSVTNDAESLDAISRLGFAIKPQKRDEGNIAALGWLSVVALLILSVFAVWATQVFIEQVLKNDPKLIDAFRVPTGLFWQFYWSWTTAAFYFFAIFGALVIRSVHVGRREWFDINDLERKRPIPVYAKSILLGGALGYVALVIIGLLGGPLFKIKKVDDIGDVLVEVVGQTLPWAPLAIVIAAIAISLSDSRFGTEQPSYGRLVARAAVGSLVMMFAGYLTSSIAYRNVHDHGAATIYMSLFIAAQIGLVTVVLCVVVQMSELYTDGARSFAGKYIEGSTRQGRQFCMFLNKDGTACLRPPHRGGLKSSAVLCQGRWQQFPEGTAVKWDREVDDCAKAGCFGLISAFGDSLIYEGYAERFSGTPDFVVQLNVRTSADASTKQPPPGETPPKTEPPAPRTSPAEATTSVAPH</sequence>
<feature type="transmembrane region" description="Helical" evidence="2">
    <location>
        <begin position="12"/>
        <end position="30"/>
    </location>
</feature>
<accession>A0A8T5V0U5</accession>
<keyword evidence="2" id="KW-0472">Membrane</keyword>
<feature type="region of interest" description="Disordered" evidence="1">
    <location>
        <begin position="648"/>
        <end position="686"/>
    </location>
</feature>
<feature type="compositionally biased region" description="Polar residues" evidence="1">
    <location>
        <begin position="677"/>
        <end position="686"/>
    </location>
</feature>
<reference evidence="3" key="1">
    <citation type="journal article" date="2017" name="Syst. Appl. Microbiol.">
        <title>Soybeans inoculated with root zone soils of Canadian native legumes harbour diverse and novel Bradyrhizobium spp. that possess agricultural potential.</title>
        <authorList>
            <person name="Bromfield E.S.P."/>
            <person name="Cloutier S."/>
            <person name="Tambong J.T."/>
            <person name="Tran Thi T.V."/>
        </authorList>
    </citation>
    <scope>NUCLEOTIDE SEQUENCE</scope>
    <source>
        <strain evidence="3">1S5</strain>
    </source>
</reference>
<evidence type="ECO:0000256" key="1">
    <source>
        <dbReference type="SAM" id="MobiDB-lite"/>
    </source>
</evidence>
<evidence type="ECO:0000256" key="2">
    <source>
        <dbReference type="SAM" id="Phobius"/>
    </source>
</evidence>
<feature type="transmembrane region" description="Helical" evidence="2">
    <location>
        <begin position="512"/>
        <end position="533"/>
    </location>
</feature>
<protein>
    <submittedName>
        <fullName evidence="3">Chloride channel protein</fullName>
    </submittedName>
</protein>
<feature type="transmembrane region" description="Helical" evidence="2">
    <location>
        <begin position="352"/>
        <end position="376"/>
    </location>
</feature>
<reference evidence="3" key="2">
    <citation type="submission" date="2022-04" db="EMBL/GenBank/DDBJ databases">
        <authorList>
            <person name="Bromfield E.S.P."/>
            <person name="Cloutier S."/>
        </authorList>
    </citation>
    <scope>NUCLEOTIDE SEQUENCE</scope>
    <source>
        <strain evidence="3">1S5</strain>
    </source>
</reference>
<feature type="transmembrane region" description="Helical" evidence="2">
    <location>
        <begin position="404"/>
        <end position="427"/>
    </location>
</feature>
<feature type="transmembrane region" description="Helical" evidence="2">
    <location>
        <begin position="447"/>
        <end position="466"/>
    </location>
</feature>
<dbReference type="RefSeq" id="WP_166068731.1">
    <property type="nucleotide sequence ID" value="NZ_CP096255.1"/>
</dbReference>
<feature type="transmembrane region" description="Helical" evidence="2">
    <location>
        <begin position="478"/>
        <end position="500"/>
    </location>
</feature>